<dbReference type="InterPro" id="IPR025280">
    <property type="entry name" value="SNIPE"/>
</dbReference>
<organism evidence="4">
    <name type="scientific">uncultured Citrobacter sp</name>
    <dbReference type="NCBI Taxonomy" id="200446"/>
    <lineage>
        <taxon>Bacteria</taxon>
        <taxon>Pseudomonadati</taxon>
        <taxon>Pseudomonadota</taxon>
        <taxon>Gammaproteobacteria</taxon>
        <taxon>Enterobacterales</taxon>
        <taxon>Enterobacteriaceae</taxon>
        <taxon>Citrobacter</taxon>
        <taxon>environmental samples</taxon>
    </lineage>
</organism>
<gene>
    <name evidence="3" type="ORF">KL86CIT2_180004</name>
    <name evidence="4" type="ORF">KM92CIT3_60713</name>
</gene>
<dbReference type="AlphaFoldDB" id="A0A212IGR4"/>
<feature type="coiled-coil region" evidence="1">
    <location>
        <begin position="339"/>
        <end position="427"/>
    </location>
</feature>
<dbReference type="InterPro" id="IPR018306">
    <property type="entry name" value="Phage_T5_Orf172_DNA-bd"/>
</dbReference>
<keyword evidence="1" id="KW-0175">Coiled coil</keyword>
<dbReference type="RefSeq" id="WP_046669917.1">
    <property type="nucleotide sequence ID" value="NZ_LT598669.1"/>
</dbReference>
<name>A0A212IGR4_9ENTR</name>
<dbReference type="EMBL" id="FLUB01000018">
    <property type="protein sequence ID" value="SBV66012.1"/>
    <property type="molecule type" value="Genomic_DNA"/>
</dbReference>
<feature type="domain" description="Bacteriophage T5 Orf172 DNA-binding" evidence="2">
    <location>
        <begin position="444"/>
        <end position="527"/>
    </location>
</feature>
<feature type="coiled-coil region" evidence="1">
    <location>
        <begin position="33"/>
        <end position="67"/>
    </location>
</feature>
<dbReference type="SMART" id="SM00974">
    <property type="entry name" value="T5orf172"/>
    <property type="match status" value="1"/>
</dbReference>
<sequence length="565" mass="64116">MDLFLIIVLFLALSSPVLAIILYKIAKKNKLTVTNLSLENDNLKKERDSLTNQLIESDKKIAQAIREHSELEGRAAPLWQYAELHSAVLDAEKKIKTADSIAKQKIEAAQIMAAKTVNEAHNQAQLTISNANSEAIAITKDARDARLKAKERLDNANSKANELISNANDNAVKIISNAEERAKEIAGSAYEAKEFAERYESVAKSMKNKIDGYGDEWIIPNRSVLDELAENYEFTDAGKELKKARELTDSLIRTNKAASCDYVEQNRRTTAINFVLDAFNGKVDTILSKIKHNNFGKLSQEIKDAFQLVNYNGSAFRSAKISDIYLQARLNELKWGVAVNEIMLEEKEEQRRIKEQLREEERARREYEKAIKEAEKEEKAIQQAIDKATKELMLAGEEQRLVLEQKLAELQAKYEEAEAKNQRAISMAQQTRSGHVYVISNIGSFGENVYKIGMTRRLEPLDRIRELGDASVPFSFDVHAMIYSDDAPSLENHLHKVFNDKQLNKVNSRKEFFNVGIKDIKSTIENMNINAHWTMFAEAKEYRESLAIENARNAVTEENEELIVA</sequence>
<proteinExistence type="predicted"/>
<evidence type="ECO:0000313" key="4">
    <source>
        <dbReference type="EMBL" id="SBV66012.1"/>
    </source>
</evidence>
<dbReference type="EMBL" id="FLUA01000014">
    <property type="protein sequence ID" value="SBV61552.1"/>
    <property type="molecule type" value="Genomic_DNA"/>
</dbReference>
<reference evidence="4" key="1">
    <citation type="submission" date="2016-04" db="EMBL/GenBank/DDBJ databases">
        <authorList>
            <person name="Evans L.H."/>
            <person name="Alamgir A."/>
            <person name="Owens N."/>
            <person name="Weber N.D."/>
            <person name="Virtaneva K."/>
            <person name="Barbian K."/>
            <person name="Babar A."/>
            <person name="Rosenke K."/>
        </authorList>
    </citation>
    <scope>NUCLEOTIDE SEQUENCE</scope>
    <source>
        <strain evidence="3">86-2</strain>
        <strain evidence="4">92-3</strain>
    </source>
</reference>
<evidence type="ECO:0000256" key="1">
    <source>
        <dbReference type="SAM" id="Coils"/>
    </source>
</evidence>
<accession>A0A212IGR4</accession>
<protein>
    <recommendedName>
        <fullName evidence="2">Bacteriophage T5 Orf172 DNA-binding domain-containing protein</fullName>
    </recommendedName>
</protein>
<dbReference type="Pfam" id="PF13250">
    <property type="entry name" value="SNIPE"/>
    <property type="match status" value="1"/>
</dbReference>
<dbReference type="Pfam" id="PF13455">
    <property type="entry name" value="MUG113"/>
    <property type="match status" value="1"/>
</dbReference>
<evidence type="ECO:0000313" key="3">
    <source>
        <dbReference type="EMBL" id="SBV61552.1"/>
    </source>
</evidence>
<feature type="coiled-coil region" evidence="1">
    <location>
        <begin position="139"/>
        <end position="170"/>
    </location>
</feature>
<evidence type="ECO:0000259" key="2">
    <source>
        <dbReference type="SMART" id="SM00974"/>
    </source>
</evidence>